<dbReference type="OrthoDB" id="2411530at2759"/>
<evidence type="ECO:0000313" key="3">
    <source>
        <dbReference type="Proteomes" id="UP000789572"/>
    </source>
</evidence>
<name>A0A9N9DRI3_9GLOM</name>
<keyword evidence="3" id="KW-1185">Reference proteome</keyword>
<sequence>MAGHYRNYATKYSASMNTSFFGTIVITPRTFSVRTETKIRTYTFPNALALLCGAWSGAIGLYVIWFGSKSLSPWCCVQSYCYFCARKTRSQLREAFPTMSLQFSMNLSLPDLSTDLSASSNNSLSQKLTVEKRLDALELLLKEYVIDLTYLKNLNDDKYSNKT</sequence>
<gene>
    <name evidence="2" type="ORF">POCULU_LOCUS9913</name>
</gene>
<comment type="caution">
    <text evidence="2">The sequence shown here is derived from an EMBL/GenBank/DDBJ whole genome shotgun (WGS) entry which is preliminary data.</text>
</comment>
<feature type="transmembrane region" description="Helical" evidence="1">
    <location>
        <begin position="43"/>
        <end position="65"/>
    </location>
</feature>
<keyword evidence="1" id="KW-1133">Transmembrane helix</keyword>
<dbReference type="EMBL" id="CAJVPJ010004267">
    <property type="protein sequence ID" value="CAG8650287.1"/>
    <property type="molecule type" value="Genomic_DNA"/>
</dbReference>
<protein>
    <submittedName>
        <fullName evidence="2">6958_t:CDS:1</fullName>
    </submittedName>
</protein>
<dbReference type="Proteomes" id="UP000789572">
    <property type="component" value="Unassembled WGS sequence"/>
</dbReference>
<keyword evidence="1" id="KW-0472">Membrane</keyword>
<evidence type="ECO:0000256" key="1">
    <source>
        <dbReference type="SAM" id="Phobius"/>
    </source>
</evidence>
<organism evidence="2 3">
    <name type="scientific">Paraglomus occultum</name>
    <dbReference type="NCBI Taxonomy" id="144539"/>
    <lineage>
        <taxon>Eukaryota</taxon>
        <taxon>Fungi</taxon>
        <taxon>Fungi incertae sedis</taxon>
        <taxon>Mucoromycota</taxon>
        <taxon>Glomeromycotina</taxon>
        <taxon>Glomeromycetes</taxon>
        <taxon>Paraglomerales</taxon>
        <taxon>Paraglomeraceae</taxon>
        <taxon>Paraglomus</taxon>
    </lineage>
</organism>
<feature type="non-terminal residue" evidence="2">
    <location>
        <position position="163"/>
    </location>
</feature>
<accession>A0A9N9DRI3</accession>
<dbReference type="AlphaFoldDB" id="A0A9N9DRI3"/>
<evidence type="ECO:0000313" key="2">
    <source>
        <dbReference type="EMBL" id="CAG8650287.1"/>
    </source>
</evidence>
<proteinExistence type="predicted"/>
<reference evidence="2" key="1">
    <citation type="submission" date="2021-06" db="EMBL/GenBank/DDBJ databases">
        <authorList>
            <person name="Kallberg Y."/>
            <person name="Tangrot J."/>
            <person name="Rosling A."/>
        </authorList>
    </citation>
    <scope>NUCLEOTIDE SEQUENCE</scope>
    <source>
        <strain evidence="2">IA702</strain>
    </source>
</reference>
<keyword evidence="1" id="KW-0812">Transmembrane</keyword>